<feature type="compositionally biased region" description="Polar residues" evidence="2">
    <location>
        <begin position="564"/>
        <end position="581"/>
    </location>
</feature>
<evidence type="ECO:0000256" key="2">
    <source>
        <dbReference type="SAM" id="MobiDB-lite"/>
    </source>
</evidence>
<feature type="compositionally biased region" description="Low complexity" evidence="2">
    <location>
        <begin position="658"/>
        <end position="667"/>
    </location>
</feature>
<sequence length="711" mass="80653">MDALYDDEPQSARERELTTLVQSKDAELEERGRLLYKTKVAIEQLQSELGASKQEADEMRERAAEAESQLEVAKQHLEQQEEELNARGDEFQANEQDVRHYKAANEEIRARLMEAEEDRVDLQERVDAMSERLKEAEMLAADARRELEAHYERFRNMEEELESTNTELSAAQDQLNQAAQEQGDNEQIVREVVQNHKNLEKEYQATCDELNQTREALDQANNQGAALENNLDDERARYDRMQRDLQDQLAQAKRSAEQLSSEAEERIEAIQASHRRGNDAAQQKMQEAQQELEEERRVFQEERGNAEAAWAVAKAEAQQQWMESLKEMQKRTAESSHKLIEAHQEELRRQHEMWQGRNESSDQKLAAVERKLEEATQRYEAHRSAGHEKLVEAEGQRVAMEATWQRRLIEAEQGAANLKAQVHAKLLLVGERLESLVEREARHAKRRVQLVAAVDALRKAGQAEGKRHEQAEAAMQSAVNLFKEELAHKSARLASLQADLKQLKEWQMESIKCLRKGRACPPSPTRLRGHSPEGRSIRAKSPQHTTAGYDDDTFFLSNLAGPHQRQTPLHESTNRATTPQPQAKKAASNWGSPVKEAKNRRVKHKAVVCSCPQTPLSSWTSQSALEEGNGYSPYIKAGVQDDVSDSVSWSAESAEAEVQAPAAPCPVHAHGKGSRAPPKQVQKWCKTLTEELGQAMNHLEQSLSPERPRAQ</sequence>
<comment type="caution">
    <text evidence="3">The sequence shown here is derived from an EMBL/GenBank/DDBJ whole genome shotgun (WGS) entry which is preliminary data.</text>
</comment>
<keyword evidence="4" id="KW-1185">Reference proteome</keyword>
<feature type="region of interest" description="Disordered" evidence="2">
    <location>
        <begin position="49"/>
        <end position="97"/>
    </location>
</feature>
<feature type="region of interest" description="Disordered" evidence="2">
    <location>
        <begin position="517"/>
        <end position="599"/>
    </location>
</feature>
<reference evidence="3 4" key="1">
    <citation type="journal article" date="2024" name="Nat. Commun.">
        <title>Phylogenomics reveals the evolutionary origins of lichenization in chlorophyte algae.</title>
        <authorList>
            <person name="Puginier C."/>
            <person name="Libourel C."/>
            <person name="Otte J."/>
            <person name="Skaloud P."/>
            <person name="Haon M."/>
            <person name="Grisel S."/>
            <person name="Petersen M."/>
            <person name="Berrin J.G."/>
            <person name="Delaux P.M."/>
            <person name="Dal Grande F."/>
            <person name="Keller J."/>
        </authorList>
    </citation>
    <scope>NUCLEOTIDE SEQUENCE [LARGE SCALE GENOMIC DNA]</scope>
    <source>
        <strain evidence="3 4">SAG 2036</strain>
    </source>
</reference>
<feature type="compositionally biased region" description="Basic and acidic residues" evidence="2">
    <location>
        <begin position="73"/>
        <end position="97"/>
    </location>
</feature>
<feature type="coiled-coil region" evidence="1">
    <location>
        <begin position="358"/>
        <end position="385"/>
    </location>
</feature>
<dbReference type="Proteomes" id="UP001465755">
    <property type="component" value="Unassembled WGS sequence"/>
</dbReference>
<feature type="region of interest" description="Disordered" evidence="2">
    <location>
        <begin position="658"/>
        <end position="682"/>
    </location>
</feature>
<accession>A0AAW1NY26</accession>
<dbReference type="AlphaFoldDB" id="A0AAW1NY26"/>
<organism evidence="3 4">
    <name type="scientific">Symbiochloris irregularis</name>
    <dbReference type="NCBI Taxonomy" id="706552"/>
    <lineage>
        <taxon>Eukaryota</taxon>
        <taxon>Viridiplantae</taxon>
        <taxon>Chlorophyta</taxon>
        <taxon>core chlorophytes</taxon>
        <taxon>Trebouxiophyceae</taxon>
        <taxon>Trebouxiales</taxon>
        <taxon>Trebouxiaceae</taxon>
        <taxon>Symbiochloris</taxon>
    </lineage>
</organism>
<proteinExistence type="predicted"/>
<evidence type="ECO:0000313" key="4">
    <source>
        <dbReference type="Proteomes" id="UP001465755"/>
    </source>
</evidence>
<evidence type="ECO:0000256" key="1">
    <source>
        <dbReference type="SAM" id="Coils"/>
    </source>
</evidence>
<gene>
    <name evidence="3" type="ORF">WJX73_010018</name>
</gene>
<feature type="compositionally biased region" description="Basic and acidic residues" evidence="2">
    <location>
        <begin position="54"/>
        <end position="65"/>
    </location>
</feature>
<evidence type="ECO:0000313" key="3">
    <source>
        <dbReference type="EMBL" id="KAK9799354.1"/>
    </source>
</evidence>
<name>A0AAW1NY26_9CHLO</name>
<dbReference type="EMBL" id="JALJOQ010000091">
    <property type="protein sequence ID" value="KAK9799354.1"/>
    <property type="molecule type" value="Genomic_DNA"/>
</dbReference>
<protein>
    <submittedName>
        <fullName evidence="3">Uncharacterized protein</fullName>
    </submittedName>
</protein>
<keyword evidence="1" id="KW-0175">Coiled coil</keyword>